<proteinExistence type="predicted"/>
<dbReference type="Pfam" id="PF13470">
    <property type="entry name" value="PIN_3"/>
    <property type="match status" value="1"/>
</dbReference>
<gene>
    <name evidence="2" type="ORF">SAMN02745219_01593</name>
</gene>
<dbReference type="SMART" id="SM00670">
    <property type="entry name" value="PINc"/>
    <property type="match status" value="1"/>
</dbReference>
<dbReference type="STRING" id="1121432.SAMN02745219_01593"/>
<accession>A0A1M6FY32</accession>
<sequence length="138" mass="15333">MRVVLDTNVIISGILIPNGPPGMIVDFWAKGKLTVVISQSLLEEYLEVLLRPKFNKVGTINERQGILEQFLDLENTVLVSPDFQLNVIENDPDDNRVLECALEGGVQYIVSGDEHLLALKEFQGIIIVSPAEFVKLCV</sequence>
<dbReference type="InterPro" id="IPR002850">
    <property type="entry name" value="PIN_toxin-like"/>
</dbReference>
<dbReference type="InterPro" id="IPR029060">
    <property type="entry name" value="PIN-like_dom_sf"/>
</dbReference>
<reference evidence="3" key="1">
    <citation type="submission" date="2016-11" db="EMBL/GenBank/DDBJ databases">
        <authorList>
            <person name="Varghese N."/>
            <person name="Submissions S."/>
        </authorList>
    </citation>
    <scope>NUCLEOTIDE SEQUENCE [LARGE SCALE GENOMIC DNA]</scope>
    <source>
        <strain evidence="3">DSM 16057</strain>
    </source>
</reference>
<dbReference type="InterPro" id="IPR002716">
    <property type="entry name" value="PIN_dom"/>
</dbReference>
<dbReference type="RefSeq" id="WP_072868652.1">
    <property type="nucleotide sequence ID" value="NZ_FQZM01000017.1"/>
</dbReference>
<dbReference type="Proteomes" id="UP000184529">
    <property type="component" value="Unassembled WGS sequence"/>
</dbReference>
<dbReference type="OrthoDB" id="32918at2"/>
<name>A0A1M6FY32_9FIRM</name>
<dbReference type="NCBIfam" id="TIGR00305">
    <property type="entry name" value="putative toxin-antitoxin system toxin component, PIN family"/>
    <property type="match status" value="1"/>
</dbReference>
<feature type="domain" description="PIN" evidence="1">
    <location>
        <begin position="1"/>
        <end position="118"/>
    </location>
</feature>
<evidence type="ECO:0000313" key="2">
    <source>
        <dbReference type="EMBL" id="SHJ02625.1"/>
    </source>
</evidence>
<dbReference type="PANTHER" id="PTHR34610:SF3">
    <property type="entry name" value="SSL7007 PROTEIN"/>
    <property type="match status" value="1"/>
</dbReference>
<evidence type="ECO:0000313" key="3">
    <source>
        <dbReference type="Proteomes" id="UP000184529"/>
    </source>
</evidence>
<organism evidence="2 3">
    <name type="scientific">Desulfofundulus thermosubterraneus DSM 16057</name>
    <dbReference type="NCBI Taxonomy" id="1121432"/>
    <lineage>
        <taxon>Bacteria</taxon>
        <taxon>Bacillati</taxon>
        <taxon>Bacillota</taxon>
        <taxon>Clostridia</taxon>
        <taxon>Eubacteriales</taxon>
        <taxon>Peptococcaceae</taxon>
        <taxon>Desulfofundulus</taxon>
    </lineage>
</organism>
<keyword evidence="3" id="KW-1185">Reference proteome</keyword>
<dbReference type="SUPFAM" id="SSF88723">
    <property type="entry name" value="PIN domain-like"/>
    <property type="match status" value="1"/>
</dbReference>
<dbReference type="EMBL" id="FQZM01000017">
    <property type="protein sequence ID" value="SHJ02625.1"/>
    <property type="molecule type" value="Genomic_DNA"/>
</dbReference>
<dbReference type="AlphaFoldDB" id="A0A1M6FY32"/>
<dbReference type="PANTHER" id="PTHR34610">
    <property type="entry name" value="SSL7007 PROTEIN"/>
    <property type="match status" value="1"/>
</dbReference>
<evidence type="ECO:0000259" key="1">
    <source>
        <dbReference type="SMART" id="SM00670"/>
    </source>
</evidence>
<protein>
    <recommendedName>
        <fullName evidence="1">PIN domain-containing protein</fullName>
    </recommendedName>
</protein>